<dbReference type="RefSeq" id="WP_392820954.1">
    <property type="nucleotide sequence ID" value="NZ_JBICYV010000015.1"/>
</dbReference>
<keyword evidence="2" id="KW-1185">Reference proteome</keyword>
<protein>
    <submittedName>
        <fullName evidence="1">Uncharacterized protein</fullName>
    </submittedName>
</protein>
<reference evidence="1 2" key="1">
    <citation type="submission" date="2024-10" db="EMBL/GenBank/DDBJ databases">
        <title>The Natural Products Discovery Center: Release of the First 8490 Sequenced Strains for Exploring Actinobacteria Biosynthetic Diversity.</title>
        <authorList>
            <person name="Kalkreuter E."/>
            <person name="Kautsar S.A."/>
            <person name="Yang D."/>
            <person name="Bader C.D."/>
            <person name="Teijaro C.N."/>
            <person name="Fluegel L."/>
            <person name="Davis C.M."/>
            <person name="Simpson J.R."/>
            <person name="Lauterbach L."/>
            <person name="Steele A.D."/>
            <person name="Gui C."/>
            <person name="Meng S."/>
            <person name="Li G."/>
            <person name="Viehrig K."/>
            <person name="Ye F."/>
            <person name="Su P."/>
            <person name="Kiefer A.F."/>
            <person name="Nichols A."/>
            <person name="Cepeda A.J."/>
            <person name="Yan W."/>
            <person name="Fan B."/>
            <person name="Jiang Y."/>
            <person name="Adhikari A."/>
            <person name="Zheng C.-J."/>
            <person name="Schuster L."/>
            <person name="Cowan T.M."/>
            <person name="Smanski M.J."/>
            <person name="Chevrette M.G."/>
            <person name="De Carvalho L.P.S."/>
            <person name="Shen B."/>
        </authorList>
    </citation>
    <scope>NUCLEOTIDE SEQUENCE [LARGE SCALE GENOMIC DNA]</scope>
    <source>
        <strain evidence="1 2">NPDC048320</strain>
    </source>
</reference>
<comment type="caution">
    <text evidence="1">The sequence shown here is derived from an EMBL/GenBank/DDBJ whole genome shotgun (WGS) entry which is preliminary data.</text>
</comment>
<proteinExistence type="predicted"/>
<dbReference type="Proteomes" id="UP001604267">
    <property type="component" value="Unassembled WGS sequence"/>
</dbReference>
<sequence>MGVFDGGTYRVSIRWKSGGEDDEYTSDPHTMLENLRADPEVAAVETCWVHYVTGERESEFCFGDFWGDGGDEDEDE</sequence>
<gene>
    <name evidence="1" type="ORF">ACGFZB_28765</name>
</gene>
<accession>A0ABW7BAW4</accession>
<dbReference type="EMBL" id="JBICYV010000015">
    <property type="protein sequence ID" value="MFG3014342.1"/>
    <property type="molecule type" value="Genomic_DNA"/>
</dbReference>
<evidence type="ECO:0000313" key="2">
    <source>
        <dbReference type="Proteomes" id="UP001604267"/>
    </source>
</evidence>
<evidence type="ECO:0000313" key="1">
    <source>
        <dbReference type="EMBL" id="MFG3014342.1"/>
    </source>
</evidence>
<organism evidence="1 2">
    <name type="scientific">Streptomyces cinerochromogenes</name>
    <dbReference type="NCBI Taxonomy" id="66422"/>
    <lineage>
        <taxon>Bacteria</taxon>
        <taxon>Bacillati</taxon>
        <taxon>Actinomycetota</taxon>
        <taxon>Actinomycetes</taxon>
        <taxon>Kitasatosporales</taxon>
        <taxon>Streptomycetaceae</taxon>
        <taxon>Streptomyces</taxon>
    </lineage>
</organism>
<name>A0ABW7BAW4_9ACTN</name>